<evidence type="ECO:0000313" key="3">
    <source>
        <dbReference type="Proteomes" id="UP000184245"/>
    </source>
</evidence>
<dbReference type="RefSeq" id="WP_072851968.1">
    <property type="nucleotide sequence ID" value="NZ_FQVI01000011.1"/>
</dbReference>
<dbReference type="GO" id="GO:0016747">
    <property type="term" value="F:acyltransferase activity, transferring groups other than amino-acyl groups"/>
    <property type="evidence" value="ECO:0007669"/>
    <property type="project" value="InterPro"/>
</dbReference>
<dbReference type="PANTHER" id="PTHR43415">
    <property type="entry name" value="SPERMIDINE N(1)-ACETYLTRANSFERASE"/>
    <property type="match status" value="1"/>
</dbReference>
<dbReference type="InterPro" id="IPR016181">
    <property type="entry name" value="Acyl_CoA_acyltransferase"/>
</dbReference>
<evidence type="ECO:0000313" key="2">
    <source>
        <dbReference type="EMBL" id="SHF04831.1"/>
    </source>
</evidence>
<dbReference type="STRING" id="1122155.SAMN02745158_02370"/>
<dbReference type="CDD" id="cd04301">
    <property type="entry name" value="NAT_SF"/>
    <property type="match status" value="1"/>
</dbReference>
<dbReference type="Proteomes" id="UP000184245">
    <property type="component" value="Unassembled WGS sequence"/>
</dbReference>
<sequence>MNLHFVPVNPAIRKEVENLQTLPEQAGFIESVRDCMKEADACPKWRPVGIYDGSMLVGFAMYGCFQISKPEGEVWLDRILIDGKHQGRGYGREAVSALLKRLYQEYGKKQVYLSVYESNTAAIHLYKQLGFQFNGKFDTKGEKIMVYTGIHR</sequence>
<dbReference type="InterPro" id="IPR027455">
    <property type="entry name" value="Sper_AcTfrase_N"/>
</dbReference>
<accession>A0A1M4YGG6</accession>
<proteinExistence type="predicted"/>
<reference evidence="2 3" key="1">
    <citation type="submission" date="2016-11" db="EMBL/GenBank/DDBJ databases">
        <authorList>
            <person name="Jaros S."/>
            <person name="Januszkiewicz K."/>
            <person name="Wedrychowicz H."/>
        </authorList>
    </citation>
    <scope>NUCLEOTIDE SEQUENCE [LARGE SCALE GENOMIC DNA]</scope>
    <source>
        <strain evidence="2 3">DSM 17459</strain>
    </source>
</reference>
<protein>
    <submittedName>
        <fullName evidence="2">Diamine N-acetyltransferase</fullName>
    </submittedName>
</protein>
<dbReference type="InterPro" id="IPR000182">
    <property type="entry name" value="GNAT_dom"/>
</dbReference>
<dbReference type="PROSITE" id="PS51186">
    <property type="entry name" value="GNAT"/>
    <property type="match status" value="1"/>
</dbReference>
<gene>
    <name evidence="2" type="ORF">SAMN02745158_02370</name>
</gene>
<dbReference type="SUPFAM" id="SSF55729">
    <property type="entry name" value="Acyl-CoA N-acyltransferases (Nat)"/>
    <property type="match status" value="1"/>
</dbReference>
<evidence type="ECO:0000259" key="1">
    <source>
        <dbReference type="PROSITE" id="PS51186"/>
    </source>
</evidence>
<dbReference type="OrthoDB" id="9127144at2"/>
<organism evidence="2 3">
    <name type="scientific">Lactonifactor longoviformis DSM 17459</name>
    <dbReference type="NCBI Taxonomy" id="1122155"/>
    <lineage>
        <taxon>Bacteria</taxon>
        <taxon>Bacillati</taxon>
        <taxon>Bacillota</taxon>
        <taxon>Clostridia</taxon>
        <taxon>Eubacteriales</taxon>
        <taxon>Clostridiaceae</taxon>
        <taxon>Lactonifactor</taxon>
    </lineage>
</organism>
<feature type="domain" description="N-acetyltransferase" evidence="1">
    <location>
        <begin position="3"/>
        <end position="150"/>
    </location>
</feature>
<keyword evidence="3" id="KW-1185">Reference proteome</keyword>
<name>A0A1M4YGG6_9CLOT</name>
<keyword evidence="2" id="KW-0808">Transferase</keyword>
<dbReference type="AlphaFoldDB" id="A0A1M4YGG6"/>
<dbReference type="Gene3D" id="3.40.630.30">
    <property type="match status" value="1"/>
</dbReference>
<dbReference type="EMBL" id="FQVI01000011">
    <property type="protein sequence ID" value="SHF04831.1"/>
    <property type="molecule type" value="Genomic_DNA"/>
</dbReference>
<dbReference type="Gene3D" id="1.10.287.900">
    <property type="entry name" value="The crystal structure of the spermine/spermidine acetyltransferase from enterococcus faecali"/>
    <property type="match status" value="1"/>
</dbReference>
<dbReference type="PANTHER" id="PTHR43415:SF3">
    <property type="entry name" value="GNAT-FAMILY ACETYLTRANSFERASE"/>
    <property type="match status" value="1"/>
</dbReference>
<dbReference type="Pfam" id="PF00583">
    <property type="entry name" value="Acetyltransf_1"/>
    <property type="match status" value="1"/>
</dbReference>